<organism evidence="2 3">
    <name type="scientific">Dimorphilus gyrociliatus</name>
    <dbReference type="NCBI Taxonomy" id="2664684"/>
    <lineage>
        <taxon>Eukaryota</taxon>
        <taxon>Metazoa</taxon>
        <taxon>Spiralia</taxon>
        <taxon>Lophotrochozoa</taxon>
        <taxon>Annelida</taxon>
        <taxon>Polychaeta</taxon>
        <taxon>Polychaeta incertae sedis</taxon>
        <taxon>Dinophilidae</taxon>
        <taxon>Dimorphilus</taxon>
    </lineage>
</organism>
<evidence type="ECO:0000313" key="2">
    <source>
        <dbReference type="EMBL" id="CAD5113769.1"/>
    </source>
</evidence>
<dbReference type="PANTHER" id="PTHR36871">
    <property type="entry name" value="COILED-COIL DOMAIN-CONTAINING PROTEIN 190"/>
    <property type="match status" value="1"/>
</dbReference>
<reference evidence="2 3" key="1">
    <citation type="submission" date="2020-08" db="EMBL/GenBank/DDBJ databases">
        <authorList>
            <person name="Hejnol A."/>
        </authorList>
    </citation>
    <scope>NUCLEOTIDE SEQUENCE [LARGE SCALE GENOMIC DNA]</scope>
</reference>
<dbReference type="PANTHER" id="PTHR36871:SF1">
    <property type="entry name" value="COILED-COIL DOMAIN-CONTAINING PROTEIN 190"/>
    <property type="match status" value="1"/>
</dbReference>
<evidence type="ECO:0000256" key="1">
    <source>
        <dbReference type="SAM" id="MobiDB-lite"/>
    </source>
</evidence>
<dbReference type="AlphaFoldDB" id="A0A7I8VER9"/>
<gene>
    <name evidence="2" type="ORF">DGYR_LOCUS2704</name>
</gene>
<accession>A0A7I8VER9</accession>
<evidence type="ECO:0000313" key="3">
    <source>
        <dbReference type="Proteomes" id="UP000549394"/>
    </source>
</evidence>
<sequence length="216" mass="24942">MDLKSRNYKTVENLRKSNLREQRKLEAEIGPGARHGLEAHHKSEISALSQEQRKIQAELAQLRRKTFNTAGGLPPRKSGFPENYGKSVLDNYISPRERREGIKSKSKSETNKGSADHFTPKTFESYIRNEEEKVEAVQAPIDEKVDVVETNPLENLGNDVFNMDGSIRTMYKVPDFTDRYEQAKKARYIRHSEKNKPDFEKELSAREVFSDLKKKK</sequence>
<feature type="region of interest" description="Disordered" evidence="1">
    <location>
        <begin position="68"/>
        <end position="119"/>
    </location>
</feature>
<proteinExistence type="predicted"/>
<protein>
    <submittedName>
        <fullName evidence="2">DgyrCDS2938</fullName>
    </submittedName>
</protein>
<dbReference type="Proteomes" id="UP000549394">
    <property type="component" value="Unassembled WGS sequence"/>
</dbReference>
<keyword evidence="3" id="KW-1185">Reference proteome</keyword>
<comment type="caution">
    <text evidence="2">The sequence shown here is derived from an EMBL/GenBank/DDBJ whole genome shotgun (WGS) entry which is preliminary data.</text>
</comment>
<feature type="compositionally biased region" description="Basic and acidic residues" evidence="1">
    <location>
        <begin position="95"/>
        <end position="119"/>
    </location>
</feature>
<dbReference type="EMBL" id="CAJFCJ010000004">
    <property type="protein sequence ID" value="CAD5113769.1"/>
    <property type="molecule type" value="Genomic_DNA"/>
</dbReference>
<dbReference type="OrthoDB" id="10050903at2759"/>
<name>A0A7I8VER9_9ANNE</name>
<dbReference type="InterPro" id="IPR031525">
    <property type="entry name" value="CC190"/>
</dbReference>